<name>A0A6J7WJZ7_9CAUD</name>
<evidence type="ECO:0000313" key="1">
    <source>
        <dbReference type="EMBL" id="CAB5218331.1"/>
    </source>
</evidence>
<reference evidence="1" key="1">
    <citation type="submission" date="2020-05" db="EMBL/GenBank/DDBJ databases">
        <authorList>
            <person name="Chiriac C."/>
            <person name="Salcher M."/>
            <person name="Ghai R."/>
            <person name="Kavagutti S V."/>
        </authorList>
    </citation>
    <scope>NUCLEOTIDE SEQUENCE</scope>
</reference>
<gene>
    <name evidence="1" type="ORF">UFOVP212_19</name>
</gene>
<proteinExistence type="predicted"/>
<dbReference type="EMBL" id="LR798265">
    <property type="protein sequence ID" value="CAB5218331.1"/>
    <property type="molecule type" value="Genomic_DNA"/>
</dbReference>
<sequence length="127" mass="14734">MILVNKGESNIIDLTLSERVTLPIPIFLFRFVNDITNAEFSCIMDNISIFKDRYDRFEFIEGTTLTLNPTGFYHYYVYEQVSEVNLDYKLSGNLLEVGKLKLVSSEETQPITEFTSPNTYKAFEYNS</sequence>
<accession>A0A6J7WJZ7</accession>
<organism evidence="1">
    <name type="scientific">uncultured Caudovirales phage</name>
    <dbReference type="NCBI Taxonomy" id="2100421"/>
    <lineage>
        <taxon>Viruses</taxon>
        <taxon>Duplodnaviria</taxon>
        <taxon>Heunggongvirae</taxon>
        <taxon>Uroviricota</taxon>
        <taxon>Caudoviricetes</taxon>
        <taxon>Peduoviridae</taxon>
        <taxon>Maltschvirus</taxon>
        <taxon>Maltschvirus maltsch</taxon>
    </lineage>
</organism>
<protein>
    <submittedName>
        <fullName evidence="1">Uncharacterized protein</fullName>
    </submittedName>
</protein>